<dbReference type="CDD" id="cd01647">
    <property type="entry name" value="RT_LTR"/>
    <property type="match status" value="1"/>
</dbReference>
<dbReference type="PANTHER" id="PTHR33064:SF37">
    <property type="entry name" value="RIBONUCLEASE H"/>
    <property type="match status" value="1"/>
</dbReference>
<evidence type="ECO:0000313" key="5">
    <source>
        <dbReference type="Proteomes" id="UP000440367"/>
    </source>
</evidence>
<dbReference type="Proteomes" id="UP000433483">
    <property type="component" value="Unassembled WGS sequence"/>
</dbReference>
<dbReference type="InterPro" id="IPR000477">
    <property type="entry name" value="RT_dom"/>
</dbReference>
<gene>
    <name evidence="3" type="ORF">PF002_g24055</name>
    <name evidence="2" type="ORF">PF005_g23485</name>
</gene>
<accession>A0A6A3W6Y9</accession>
<dbReference type="InterPro" id="IPR043128">
    <property type="entry name" value="Rev_trsase/Diguanyl_cyclase"/>
</dbReference>
<dbReference type="SUPFAM" id="SSF56672">
    <property type="entry name" value="DNA/RNA polymerases"/>
    <property type="match status" value="1"/>
</dbReference>
<organism evidence="2 4">
    <name type="scientific">Phytophthora fragariae</name>
    <dbReference type="NCBI Taxonomy" id="53985"/>
    <lineage>
        <taxon>Eukaryota</taxon>
        <taxon>Sar</taxon>
        <taxon>Stramenopiles</taxon>
        <taxon>Oomycota</taxon>
        <taxon>Peronosporomycetes</taxon>
        <taxon>Peronosporales</taxon>
        <taxon>Peronosporaceae</taxon>
        <taxon>Phytophthora</taxon>
    </lineage>
</organism>
<evidence type="ECO:0000313" key="2">
    <source>
        <dbReference type="EMBL" id="KAE9179957.1"/>
    </source>
</evidence>
<evidence type="ECO:0000313" key="3">
    <source>
        <dbReference type="EMBL" id="KAE9192916.1"/>
    </source>
</evidence>
<protein>
    <recommendedName>
        <fullName evidence="1">Reverse transcriptase domain-containing protein</fullName>
    </recommendedName>
</protein>
<comment type="caution">
    <text evidence="2">The sequence shown here is derived from an EMBL/GenBank/DDBJ whole genome shotgun (WGS) entry which is preliminary data.</text>
</comment>
<dbReference type="EMBL" id="QXGD01002147">
    <property type="protein sequence ID" value="KAE9192916.1"/>
    <property type="molecule type" value="Genomic_DNA"/>
</dbReference>
<evidence type="ECO:0000259" key="1">
    <source>
        <dbReference type="Pfam" id="PF00078"/>
    </source>
</evidence>
<name>A0A6A3W6Y9_9STRA</name>
<feature type="domain" description="Reverse transcriptase" evidence="1">
    <location>
        <begin position="12"/>
        <end position="76"/>
    </location>
</feature>
<dbReference type="Gene3D" id="3.10.10.10">
    <property type="entry name" value="HIV Type 1 Reverse Transcriptase, subunit A, domain 1"/>
    <property type="match status" value="1"/>
</dbReference>
<dbReference type="InterPro" id="IPR051320">
    <property type="entry name" value="Viral_Replic_Matur_Polypro"/>
</dbReference>
<dbReference type="Proteomes" id="UP000440367">
    <property type="component" value="Unassembled WGS sequence"/>
</dbReference>
<dbReference type="Gene3D" id="3.30.70.270">
    <property type="match status" value="3"/>
</dbReference>
<reference evidence="4 5" key="1">
    <citation type="submission" date="2018-08" db="EMBL/GenBank/DDBJ databases">
        <title>Genomic investigation of the strawberry pathogen Phytophthora fragariae indicates pathogenicity is determined by transcriptional variation in three key races.</title>
        <authorList>
            <person name="Adams T.M."/>
            <person name="Armitage A.D."/>
            <person name="Sobczyk M.K."/>
            <person name="Bates H.J."/>
            <person name="Dunwell J.M."/>
            <person name="Nellist C.F."/>
            <person name="Harrison R.J."/>
        </authorList>
    </citation>
    <scope>NUCLEOTIDE SEQUENCE [LARGE SCALE GENOMIC DNA]</scope>
    <source>
        <strain evidence="3 5">BC-1</strain>
        <strain evidence="2 4">NOV-27</strain>
    </source>
</reference>
<keyword evidence="4" id="KW-1185">Reference proteome</keyword>
<dbReference type="AlphaFoldDB" id="A0A6A3W6Y9"/>
<dbReference type="EMBL" id="QXGB01002240">
    <property type="protein sequence ID" value="KAE9179957.1"/>
    <property type="molecule type" value="Genomic_DNA"/>
</dbReference>
<sequence>MEYAMPLVDDVLTEMEAYLWFCSLDAASRFWAVMMTRRARKISAFVCALGHFEWLRMPFGLKNAPMIYQRMIDNALWGIGFDETADAEDRAGVTEASVSPNEAPRTKFEADRALSTTESAVATLVNSPLADMYSSGEPDESSLVPVLDRRSFVDDICFGSETFEACLATLGRLLSRFQECRISVSFSKSLFVQRKVGFLSHDVSAAGIAPDAKKAAAVTELSFPASKKGVQSFLGALNYYSRFIQDFAVYSAASTS</sequence>
<dbReference type="InterPro" id="IPR043502">
    <property type="entry name" value="DNA/RNA_pol_sf"/>
</dbReference>
<evidence type="ECO:0000313" key="4">
    <source>
        <dbReference type="Proteomes" id="UP000433483"/>
    </source>
</evidence>
<proteinExistence type="predicted"/>
<dbReference type="PANTHER" id="PTHR33064">
    <property type="entry name" value="POL PROTEIN"/>
    <property type="match status" value="1"/>
</dbReference>
<dbReference type="Pfam" id="PF00078">
    <property type="entry name" value="RVT_1"/>
    <property type="match status" value="1"/>
</dbReference>